<dbReference type="PANTHER" id="PTHR13486">
    <property type="entry name" value="TELOMERE LENGTH AND SILENCING PROTEIN 1 TLS1 FAMILY MEMBER"/>
    <property type="match status" value="1"/>
</dbReference>
<evidence type="ECO:0008006" key="7">
    <source>
        <dbReference type="Google" id="ProtNLM"/>
    </source>
</evidence>
<evidence type="ECO:0000313" key="6">
    <source>
        <dbReference type="Proteomes" id="UP000614601"/>
    </source>
</evidence>
<evidence type="ECO:0000313" key="5">
    <source>
        <dbReference type="EMBL" id="CAD5207240.1"/>
    </source>
</evidence>
<dbReference type="PANTHER" id="PTHR13486:SF2">
    <property type="entry name" value="SPLICING FACTOR C9ORF78"/>
    <property type="match status" value="1"/>
</dbReference>
<sequence length="245" mass="28436">MSEQQDPVEGTSEEPVVSFRKPTRRGVLRRKKVEEEEVEKEDGSEDDEDTIDRKLRDIREVQQLRKRRNGMTALECALGKRIASEFDEHEDDPFKSSKTGGMMTLPEEKRKKLTAEDITSGMKDQFHKEELLFDEDEEMKKYIEANLYKNKKSDTREEKPIRTQSAEDEILLRVAEKVRAYTSKKDDELLSNQMLAGIPEVDLGIEARMKNVLETERLKGDMVANGGKPPPSEQNPKKYKRFRIE</sequence>
<dbReference type="Proteomes" id="UP000783686">
    <property type="component" value="Unassembled WGS sequence"/>
</dbReference>
<feature type="region of interest" description="Disordered" evidence="4">
    <location>
        <begin position="1"/>
        <end position="26"/>
    </location>
</feature>
<comment type="similarity">
    <text evidence="2">Belongs to the TLS1 family.</text>
</comment>
<feature type="compositionally biased region" description="Acidic residues" evidence="4">
    <location>
        <begin position="35"/>
        <end position="50"/>
    </location>
</feature>
<dbReference type="AlphaFoldDB" id="A0A811JVB3"/>
<dbReference type="EMBL" id="CAJFDH010000001">
    <property type="protein sequence ID" value="CAD5207240.1"/>
    <property type="molecule type" value="Genomic_DNA"/>
</dbReference>
<keyword evidence="3" id="KW-0539">Nucleus</keyword>
<comment type="subcellular location">
    <subcellularLocation>
        <location evidence="1">Nucleus</location>
    </subcellularLocation>
</comment>
<evidence type="ECO:0000256" key="3">
    <source>
        <dbReference type="ARBA" id="ARBA00023242"/>
    </source>
</evidence>
<dbReference type="Pfam" id="PF07052">
    <property type="entry name" value="Hep_59"/>
    <property type="match status" value="1"/>
</dbReference>
<evidence type="ECO:0000256" key="1">
    <source>
        <dbReference type="ARBA" id="ARBA00004123"/>
    </source>
</evidence>
<gene>
    <name evidence="5" type="ORF">BOKJ2_LOCUS1924</name>
</gene>
<feature type="compositionally biased region" description="Basic and acidic residues" evidence="4">
    <location>
        <begin position="106"/>
        <end position="115"/>
    </location>
</feature>
<keyword evidence="6" id="KW-1185">Reference proteome</keyword>
<dbReference type="GO" id="GO:0000398">
    <property type="term" value="P:mRNA splicing, via spliceosome"/>
    <property type="evidence" value="ECO:0007669"/>
    <property type="project" value="TreeGrafter"/>
</dbReference>
<dbReference type="EMBL" id="CAJFCW020000001">
    <property type="protein sequence ID" value="CAG9084900.1"/>
    <property type="molecule type" value="Genomic_DNA"/>
</dbReference>
<dbReference type="Proteomes" id="UP000614601">
    <property type="component" value="Unassembled WGS sequence"/>
</dbReference>
<reference evidence="5" key="1">
    <citation type="submission" date="2020-09" db="EMBL/GenBank/DDBJ databases">
        <authorList>
            <person name="Kikuchi T."/>
        </authorList>
    </citation>
    <scope>NUCLEOTIDE SEQUENCE</scope>
    <source>
        <strain evidence="5">SH1</strain>
    </source>
</reference>
<evidence type="ECO:0000256" key="2">
    <source>
        <dbReference type="ARBA" id="ARBA00007643"/>
    </source>
</evidence>
<dbReference type="GO" id="GO:0005681">
    <property type="term" value="C:spliceosomal complex"/>
    <property type="evidence" value="ECO:0007669"/>
    <property type="project" value="TreeGrafter"/>
</dbReference>
<accession>A0A811JVB3</accession>
<feature type="region of interest" description="Disordered" evidence="4">
    <location>
        <begin position="89"/>
        <end position="116"/>
    </location>
</feature>
<dbReference type="InterPro" id="IPR010756">
    <property type="entry name" value="Tls1-like"/>
</dbReference>
<proteinExistence type="inferred from homology"/>
<comment type="caution">
    <text evidence="5">The sequence shown here is derived from an EMBL/GenBank/DDBJ whole genome shotgun (WGS) entry which is preliminary data.</text>
</comment>
<protein>
    <recommendedName>
        <fullName evidence="7">Hepatocellular carcinoma-associated antigen 59</fullName>
    </recommendedName>
</protein>
<feature type="region of interest" description="Disordered" evidence="4">
    <location>
        <begin position="220"/>
        <end position="245"/>
    </location>
</feature>
<name>A0A811JVB3_9BILA</name>
<evidence type="ECO:0000256" key="4">
    <source>
        <dbReference type="SAM" id="MobiDB-lite"/>
    </source>
</evidence>
<dbReference type="OrthoDB" id="5627at2759"/>
<organism evidence="5 6">
    <name type="scientific">Bursaphelenchus okinawaensis</name>
    <dbReference type="NCBI Taxonomy" id="465554"/>
    <lineage>
        <taxon>Eukaryota</taxon>
        <taxon>Metazoa</taxon>
        <taxon>Ecdysozoa</taxon>
        <taxon>Nematoda</taxon>
        <taxon>Chromadorea</taxon>
        <taxon>Rhabditida</taxon>
        <taxon>Tylenchina</taxon>
        <taxon>Tylenchomorpha</taxon>
        <taxon>Aphelenchoidea</taxon>
        <taxon>Aphelenchoididae</taxon>
        <taxon>Bursaphelenchus</taxon>
    </lineage>
</organism>
<feature type="region of interest" description="Disordered" evidence="4">
    <location>
        <begin position="31"/>
        <end position="50"/>
    </location>
</feature>